<reference evidence="2" key="2">
    <citation type="journal article" date="2013" name="PLoS ONE">
        <title>Genome implosion elicits host-confinement in Alcaligenaceae: evidence from the comparative genomics of Tetrathiobacter kashmirensis, a pathogen in the making.</title>
        <authorList>
            <person name="Ghosh W."/>
            <person name="Alam M."/>
            <person name="Roy C."/>
            <person name="Pyne P."/>
            <person name="George A."/>
            <person name="Chakraborty R."/>
            <person name="Majumder S."/>
            <person name="Agarwal A."/>
            <person name="Chakraborty S."/>
            <person name="Majumdar S."/>
            <person name="Gupta S.K."/>
        </authorList>
    </citation>
    <scope>NUCLEOTIDE SEQUENCE [LARGE SCALE GENOMIC DNA]</scope>
    <source>
        <strain evidence="2">WT001</strain>
    </source>
</reference>
<dbReference type="HOGENOM" id="CLU_2930777_0_0_4"/>
<dbReference type="STRING" id="1036672.TKWG_25030"/>
<dbReference type="Proteomes" id="UP000005267">
    <property type="component" value="Chromosome"/>
</dbReference>
<dbReference type="AlphaFoldDB" id="I3UHR3"/>
<evidence type="ECO:0000313" key="2">
    <source>
        <dbReference type="Proteomes" id="UP000005267"/>
    </source>
</evidence>
<keyword evidence="2" id="KW-1185">Reference proteome</keyword>
<name>I3UHR3_ADVKW</name>
<sequence length="60" mass="6829">MNAERGWAALYILGLLGLLLYAAWQLAFRQPVHTDLLTLLPPDGAQSEIQTRRRITSDRH</sequence>
<dbReference type="EMBL" id="CP003555">
    <property type="protein sequence ID" value="AFK64551.1"/>
    <property type="molecule type" value="Genomic_DNA"/>
</dbReference>
<reference evidence="1 2" key="1">
    <citation type="journal article" date="2011" name="J. Bacteriol.">
        <title>Whole-genome shotgun sequencing of the sulfur-oxidizing chemoautotroph Tetrathiobacter kashmirensis.</title>
        <authorList>
            <person name="Ghosh W."/>
            <person name="George A."/>
            <person name="Agarwal A."/>
            <person name="Raj P."/>
            <person name="Alam M."/>
            <person name="Pyne P."/>
            <person name="Das Gupta S.K."/>
        </authorList>
    </citation>
    <scope>NUCLEOTIDE SEQUENCE [LARGE SCALE GENOMIC DNA]</scope>
    <source>
        <strain evidence="1 2">WT001</strain>
    </source>
</reference>
<proteinExistence type="predicted"/>
<evidence type="ECO:0000313" key="1">
    <source>
        <dbReference type="EMBL" id="AFK64551.1"/>
    </source>
</evidence>
<gene>
    <name evidence="1" type="ordered locus">TKWG_25030</name>
</gene>
<protein>
    <submittedName>
        <fullName evidence="1">Uncharacterized protein</fullName>
    </submittedName>
</protein>
<dbReference type="KEGG" id="aka:TKWG_25030"/>
<accession>I3UHR3</accession>
<organism evidence="1 2">
    <name type="scientific">Advenella kashmirensis (strain DSM 17095 / LMG 22695 / WT001)</name>
    <name type="common">Tetrathiobacter kashmirensis</name>
    <dbReference type="NCBI Taxonomy" id="1036672"/>
    <lineage>
        <taxon>Bacteria</taxon>
        <taxon>Pseudomonadati</taxon>
        <taxon>Pseudomonadota</taxon>
        <taxon>Betaproteobacteria</taxon>
        <taxon>Burkholderiales</taxon>
        <taxon>Alcaligenaceae</taxon>
    </lineage>
</organism>
<dbReference type="RefSeq" id="WP_014752642.1">
    <property type="nucleotide sequence ID" value="NC_017964.1"/>
</dbReference>